<dbReference type="CDD" id="cd00293">
    <property type="entry name" value="USP-like"/>
    <property type="match status" value="1"/>
</dbReference>
<dbReference type="PANTHER" id="PTHR46268">
    <property type="entry name" value="STRESS RESPONSE PROTEIN NHAX"/>
    <property type="match status" value="1"/>
</dbReference>
<gene>
    <name evidence="3" type="ORF">SAMN05421823_10928</name>
</gene>
<evidence type="ECO:0000259" key="2">
    <source>
        <dbReference type="Pfam" id="PF00582"/>
    </source>
</evidence>
<feature type="domain" description="UspA" evidence="2">
    <location>
        <begin position="1"/>
        <end position="146"/>
    </location>
</feature>
<evidence type="ECO:0000313" key="3">
    <source>
        <dbReference type="EMBL" id="SDL91817.1"/>
    </source>
</evidence>
<dbReference type="Gene3D" id="3.40.50.12370">
    <property type="match status" value="1"/>
</dbReference>
<organism evidence="3 4">
    <name type="scientific">Catalinimonas alkaloidigena</name>
    <dbReference type="NCBI Taxonomy" id="1075417"/>
    <lineage>
        <taxon>Bacteria</taxon>
        <taxon>Pseudomonadati</taxon>
        <taxon>Bacteroidota</taxon>
        <taxon>Cytophagia</taxon>
        <taxon>Cytophagales</taxon>
        <taxon>Catalimonadaceae</taxon>
        <taxon>Catalinimonas</taxon>
    </lineage>
</organism>
<dbReference type="STRING" id="1075417.SAMN05421823_10928"/>
<dbReference type="AlphaFoldDB" id="A0A1G9P0Q3"/>
<reference evidence="3 4" key="1">
    <citation type="submission" date="2016-10" db="EMBL/GenBank/DDBJ databases">
        <authorList>
            <person name="de Groot N.N."/>
        </authorList>
    </citation>
    <scope>NUCLEOTIDE SEQUENCE [LARGE SCALE GENOMIC DNA]</scope>
    <source>
        <strain evidence="3 4">DSM 25186</strain>
    </source>
</reference>
<feature type="domain" description="UspA" evidence="2">
    <location>
        <begin position="155"/>
        <end position="277"/>
    </location>
</feature>
<dbReference type="PANTHER" id="PTHR46268:SF6">
    <property type="entry name" value="UNIVERSAL STRESS PROTEIN UP12"/>
    <property type="match status" value="1"/>
</dbReference>
<dbReference type="RefSeq" id="WP_089685460.1">
    <property type="nucleotide sequence ID" value="NZ_FNFO01000009.1"/>
</dbReference>
<dbReference type="EMBL" id="FNFO01000009">
    <property type="protein sequence ID" value="SDL91817.1"/>
    <property type="molecule type" value="Genomic_DNA"/>
</dbReference>
<dbReference type="InterPro" id="IPR006015">
    <property type="entry name" value="Universal_stress_UspA"/>
</dbReference>
<evidence type="ECO:0000256" key="1">
    <source>
        <dbReference type="ARBA" id="ARBA00008791"/>
    </source>
</evidence>
<dbReference type="SUPFAM" id="SSF52402">
    <property type="entry name" value="Adenine nucleotide alpha hydrolases-like"/>
    <property type="match status" value="2"/>
</dbReference>
<name>A0A1G9P0Q3_9BACT</name>
<dbReference type="PRINTS" id="PR01438">
    <property type="entry name" value="UNVRSLSTRESS"/>
</dbReference>
<comment type="similarity">
    <text evidence="1">Belongs to the universal stress protein A family.</text>
</comment>
<accession>A0A1G9P0Q3</accession>
<evidence type="ECO:0000313" key="4">
    <source>
        <dbReference type="Proteomes" id="UP000198510"/>
    </source>
</evidence>
<proteinExistence type="inferred from homology"/>
<protein>
    <submittedName>
        <fullName evidence="3">Nucleotide-binding universal stress protein, UspA family</fullName>
    </submittedName>
</protein>
<dbReference type="Proteomes" id="UP000198510">
    <property type="component" value="Unassembled WGS sequence"/>
</dbReference>
<dbReference type="Pfam" id="PF00582">
    <property type="entry name" value="Usp"/>
    <property type="match status" value="2"/>
</dbReference>
<dbReference type="InterPro" id="IPR006016">
    <property type="entry name" value="UspA"/>
</dbReference>
<keyword evidence="4" id="KW-1185">Reference proteome</keyword>
<dbReference type="OrthoDB" id="9788959at2"/>
<sequence>MISRILVPTDFSPAANNALRYAVGLARQLDARLTVLTVYEVPIHVYPIYSTQTVMLEERVQKQARTEAIDRQLIELEAEFLAHQAVPYELARQIGPIEETLENVATHGGYDLVVMGAEGATGLAALLGSTTTHLMRRVSVPVLAVPAQARYQGINRMLLAADYQEDIELEAYRPLVRLAQACQAHVDVLYVLGKYEWLSEAEVEAGRDLKQLLQAVPHTFRIERYSDVETGILTHLQAHPADLLAMMPQQHTLFERLLERSHTTHLCFRTHVPLLTFRA</sequence>